<accession>A0A857MKM4</accession>
<reference evidence="3" key="1">
    <citation type="journal article" date="2021" name="Nat. Microbiol.">
        <title>Cocultivation of an ultrasmall environmental parasitic bacterium with lytic ability against bacteria associated with wastewater foams.</title>
        <authorList>
            <person name="Batinovic S."/>
            <person name="Rose J.J.A."/>
            <person name="Ratcliffe J."/>
            <person name="Seviour R.J."/>
            <person name="Petrovski S."/>
        </authorList>
    </citation>
    <scope>NUCLEOTIDE SEQUENCE</scope>
    <source>
        <strain evidence="3">JR1</strain>
    </source>
</reference>
<dbReference type="AlphaFoldDB" id="A0A857MKM4"/>
<organism evidence="3 4">
    <name type="scientific">Candidatus Mycosynbacter amalyticus</name>
    <dbReference type="NCBI Taxonomy" id="2665156"/>
    <lineage>
        <taxon>Bacteria</taxon>
        <taxon>Candidatus Saccharimonadota</taxon>
        <taxon>Candidatus Saccharimonadota incertae sedis</taxon>
        <taxon>Candidatus Mycosynbacter</taxon>
    </lineage>
</organism>
<protein>
    <submittedName>
        <fullName evidence="3">Uncharacterized protein</fullName>
    </submittedName>
</protein>
<sequence length="91" mass="10014">MSKPANPAEQFFVRYNLVILIVLATGILSVSIVLAYQAYLAASTPTTSDIKSEIPTNFDKATGKKIEQLHTSDQQNINVTPPEGRYNPFSE</sequence>
<evidence type="ECO:0000313" key="3">
    <source>
        <dbReference type="EMBL" id="QHN43154.1"/>
    </source>
</evidence>
<dbReference type="KEGG" id="mama:GII36_04875"/>
<keyword evidence="2" id="KW-1133">Transmembrane helix</keyword>
<dbReference type="EMBL" id="CP045921">
    <property type="protein sequence ID" value="QHN43154.1"/>
    <property type="molecule type" value="Genomic_DNA"/>
</dbReference>
<feature type="region of interest" description="Disordered" evidence="1">
    <location>
        <begin position="69"/>
        <end position="91"/>
    </location>
</feature>
<feature type="transmembrane region" description="Helical" evidence="2">
    <location>
        <begin position="12"/>
        <end position="36"/>
    </location>
</feature>
<keyword evidence="2" id="KW-0472">Membrane</keyword>
<dbReference type="RefSeq" id="WP_260763055.1">
    <property type="nucleotide sequence ID" value="NZ_CP045921.1"/>
</dbReference>
<gene>
    <name evidence="3" type="ORF">GII36_04875</name>
</gene>
<evidence type="ECO:0000256" key="2">
    <source>
        <dbReference type="SAM" id="Phobius"/>
    </source>
</evidence>
<evidence type="ECO:0000313" key="4">
    <source>
        <dbReference type="Proteomes" id="UP001059824"/>
    </source>
</evidence>
<keyword evidence="2" id="KW-0812">Transmembrane</keyword>
<keyword evidence="4" id="KW-1185">Reference proteome</keyword>
<proteinExistence type="predicted"/>
<dbReference type="Proteomes" id="UP001059824">
    <property type="component" value="Chromosome"/>
</dbReference>
<evidence type="ECO:0000256" key="1">
    <source>
        <dbReference type="SAM" id="MobiDB-lite"/>
    </source>
</evidence>
<name>A0A857MKM4_9BACT</name>